<dbReference type="GO" id="GO:0005948">
    <property type="term" value="C:acetolactate synthase complex"/>
    <property type="evidence" value="ECO:0007669"/>
    <property type="project" value="TreeGrafter"/>
</dbReference>
<dbReference type="GO" id="GO:0009099">
    <property type="term" value="P:L-valine biosynthetic process"/>
    <property type="evidence" value="ECO:0007669"/>
    <property type="project" value="TreeGrafter"/>
</dbReference>
<evidence type="ECO:0000259" key="2">
    <source>
        <dbReference type="Pfam" id="PF00205"/>
    </source>
</evidence>
<dbReference type="FunFam" id="3.40.50.970:FF:000007">
    <property type="entry name" value="Acetolactate synthase"/>
    <property type="match status" value="1"/>
</dbReference>
<reference evidence="4 5" key="1">
    <citation type="submission" date="2017-04" db="EMBL/GenBank/DDBJ databases">
        <title>Novel microbial lineages endemic to geothermal iron-oxide mats fill important gaps in the evolutionary history of Archaea.</title>
        <authorList>
            <person name="Jay Z.J."/>
            <person name="Beam J.P."/>
            <person name="Dlakic M."/>
            <person name="Rusch D.B."/>
            <person name="Kozubal M.A."/>
            <person name="Inskeep W.P."/>
        </authorList>
    </citation>
    <scope>NUCLEOTIDE SEQUENCE [LARGE SCALE GENOMIC DNA]</scope>
    <source>
        <strain evidence="4">BE_D</strain>
    </source>
</reference>
<dbReference type="Proteomes" id="UP000240569">
    <property type="component" value="Unassembled WGS sequence"/>
</dbReference>
<dbReference type="CDD" id="cd07035">
    <property type="entry name" value="TPP_PYR_POX_like"/>
    <property type="match status" value="1"/>
</dbReference>
<sequence length="330" mass="35439">MDKRGADVLIEVLAGYRTEFIFGVPGGQTLSMYDAIAQQDFIKHVLVRDEKAGALSAIGYSRATFTPGVCDATVGPGVANLVPAVAEAYTGSTPIILLTSNVTSDIMGKGASQELDHFALFHPFVKSSIRPQNPDQIPVAIQKAFKLATSGRPGPVHVDLPQDILEGRLLRESNIMIENKYIHFPAYRPRPELGAISEMIKLIEKADSPIILAGGGTIISQAWEELRVFAELIVAPVVTTLTGKGVISDDHPLSLGCVGRQGYRPTANKALKEADLVIALGTKLGQVSTNNWRSGQGGSSPTPDHTRYVQISLIVVGSTKSYGDRHDIHH</sequence>
<evidence type="ECO:0008006" key="6">
    <source>
        <dbReference type="Google" id="ProtNLM"/>
    </source>
</evidence>
<evidence type="ECO:0000259" key="3">
    <source>
        <dbReference type="Pfam" id="PF02776"/>
    </source>
</evidence>
<dbReference type="PANTHER" id="PTHR18968">
    <property type="entry name" value="THIAMINE PYROPHOSPHATE ENZYMES"/>
    <property type="match status" value="1"/>
</dbReference>
<dbReference type="Gene3D" id="3.40.50.1220">
    <property type="entry name" value="TPP-binding domain"/>
    <property type="match status" value="1"/>
</dbReference>
<evidence type="ECO:0000313" key="5">
    <source>
        <dbReference type="Proteomes" id="UP000240569"/>
    </source>
</evidence>
<dbReference type="InterPro" id="IPR012001">
    <property type="entry name" value="Thiamin_PyroP_enz_TPP-bd_dom"/>
</dbReference>
<evidence type="ECO:0000256" key="1">
    <source>
        <dbReference type="ARBA" id="ARBA00007812"/>
    </source>
</evidence>
<feature type="domain" description="Thiamine pyrophosphate enzyme N-terminal TPP-binding" evidence="3">
    <location>
        <begin position="4"/>
        <end position="119"/>
    </location>
</feature>
<comment type="caution">
    <text evidence="4">The sequence shown here is derived from an EMBL/GenBank/DDBJ whole genome shotgun (WGS) entry which is preliminary data.</text>
</comment>
<name>A0A2R6A9P9_9ARCH</name>
<dbReference type="SUPFAM" id="SSF52518">
    <property type="entry name" value="Thiamin diphosphate-binding fold (THDP-binding)"/>
    <property type="match status" value="1"/>
</dbReference>
<dbReference type="InterPro" id="IPR012000">
    <property type="entry name" value="Thiamin_PyroP_enz_cen_dom"/>
</dbReference>
<protein>
    <recommendedName>
        <fullName evidence="6">Acetolactate synthase</fullName>
    </recommendedName>
</protein>
<dbReference type="GO" id="GO:0044272">
    <property type="term" value="P:sulfur compound biosynthetic process"/>
    <property type="evidence" value="ECO:0007669"/>
    <property type="project" value="UniProtKB-ARBA"/>
</dbReference>
<dbReference type="PANTHER" id="PTHR18968:SF13">
    <property type="entry name" value="ACETOLACTATE SYNTHASE CATALYTIC SUBUNIT, MITOCHONDRIAL"/>
    <property type="match status" value="1"/>
</dbReference>
<dbReference type="Gene3D" id="3.40.50.970">
    <property type="match status" value="1"/>
</dbReference>
<organism evidence="4 5">
    <name type="scientific">Candidatus Marsarchaeota G1 archaeon BE_D</name>
    <dbReference type="NCBI Taxonomy" id="1978156"/>
    <lineage>
        <taxon>Archaea</taxon>
        <taxon>Candidatus Marsarchaeota</taxon>
        <taxon>Candidatus Marsarchaeota group 1</taxon>
    </lineage>
</organism>
<dbReference type="EMBL" id="NEXD01000114">
    <property type="protein sequence ID" value="PSN83152.1"/>
    <property type="molecule type" value="Genomic_DNA"/>
</dbReference>
<dbReference type="GO" id="GO:0030976">
    <property type="term" value="F:thiamine pyrophosphate binding"/>
    <property type="evidence" value="ECO:0007669"/>
    <property type="project" value="InterPro"/>
</dbReference>
<dbReference type="GO" id="GO:0009097">
    <property type="term" value="P:isoleucine biosynthetic process"/>
    <property type="evidence" value="ECO:0007669"/>
    <property type="project" value="TreeGrafter"/>
</dbReference>
<dbReference type="InterPro" id="IPR029035">
    <property type="entry name" value="DHS-like_NAD/FAD-binding_dom"/>
</dbReference>
<dbReference type="InterPro" id="IPR029061">
    <property type="entry name" value="THDP-binding"/>
</dbReference>
<dbReference type="InterPro" id="IPR045229">
    <property type="entry name" value="TPP_enz"/>
</dbReference>
<proteinExistence type="inferred from homology"/>
<dbReference type="GO" id="GO:0000287">
    <property type="term" value="F:magnesium ion binding"/>
    <property type="evidence" value="ECO:0007669"/>
    <property type="project" value="InterPro"/>
</dbReference>
<dbReference type="SUPFAM" id="SSF52467">
    <property type="entry name" value="DHS-like NAD/FAD-binding domain"/>
    <property type="match status" value="1"/>
</dbReference>
<gene>
    <name evidence="4" type="ORF">B9Q02_10870</name>
</gene>
<dbReference type="GO" id="GO:0003984">
    <property type="term" value="F:acetolactate synthase activity"/>
    <property type="evidence" value="ECO:0007669"/>
    <property type="project" value="TreeGrafter"/>
</dbReference>
<dbReference type="GO" id="GO:0050660">
    <property type="term" value="F:flavin adenine dinucleotide binding"/>
    <property type="evidence" value="ECO:0007669"/>
    <property type="project" value="TreeGrafter"/>
</dbReference>
<dbReference type="Pfam" id="PF02776">
    <property type="entry name" value="TPP_enzyme_N"/>
    <property type="match status" value="1"/>
</dbReference>
<dbReference type="Pfam" id="PF00205">
    <property type="entry name" value="TPP_enzyme_M"/>
    <property type="match status" value="1"/>
</dbReference>
<evidence type="ECO:0000313" key="4">
    <source>
        <dbReference type="EMBL" id="PSN83152.1"/>
    </source>
</evidence>
<feature type="domain" description="Thiamine pyrophosphate enzyme central" evidence="2">
    <location>
        <begin position="196"/>
        <end position="294"/>
    </location>
</feature>
<accession>A0A2R6A9P9</accession>
<dbReference type="AlphaFoldDB" id="A0A2R6A9P9"/>
<comment type="similarity">
    <text evidence="1">Belongs to the TPP enzyme family.</text>
</comment>